<evidence type="ECO:0000256" key="7">
    <source>
        <dbReference type="PIRSR" id="PIRSR625650-3"/>
    </source>
</evidence>
<organism evidence="11 12">
    <name type="scientific">Corynebacterium lowii</name>
    <dbReference type="NCBI Taxonomy" id="1544413"/>
    <lineage>
        <taxon>Bacteria</taxon>
        <taxon>Bacillati</taxon>
        <taxon>Actinomycetota</taxon>
        <taxon>Actinomycetes</taxon>
        <taxon>Mycobacteriales</taxon>
        <taxon>Corynebacteriaceae</taxon>
        <taxon>Corynebacterium</taxon>
    </lineage>
</organism>
<keyword evidence="3 7" id="KW-0274">FAD</keyword>
<feature type="active site" description="Proton donor/acceptor" evidence="5">
    <location>
        <position position="466"/>
    </location>
</feature>
<evidence type="ECO:0000256" key="2">
    <source>
        <dbReference type="ARBA" id="ARBA00022630"/>
    </source>
</evidence>
<dbReference type="Gene3D" id="3.30.300.330">
    <property type="match status" value="1"/>
</dbReference>
<dbReference type="PANTHER" id="PTHR46568">
    <property type="entry name" value="ALKYLDIHYDROXYACETONEPHOSPHATE SYNTHASE, PEROXISOMAL"/>
    <property type="match status" value="1"/>
</dbReference>
<dbReference type="GO" id="GO:0008609">
    <property type="term" value="F:alkylglycerone-phosphate synthase activity"/>
    <property type="evidence" value="ECO:0007669"/>
    <property type="project" value="InterPro"/>
</dbReference>
<keyword evidence="4 11" id="KW-0560">Oxidoreductase</keyword>
<evidence type="ECO:0000256" key="1">
    <source>
        <dbReference type="ARBA" id="ARBA00008000"/>
    </source>
</evidence>
<evidence type="ECO:0000313" key="12">
    <source>
        <dbReference type="Proteomes" id="UP000050488"/>
    </source>
</evidence>
<dbReference type="GO" id="GO:0008610">
    <property type="term" value="P:lipid biosynthetic process"/>
    <property type="evidence" value="ECO:0007669"/>
    <property type="project" value="InterPro"/>
</dbReference>
<dbReference type="PANTHER" id="PTHR46568:SF1">
    <property type="entry name" value="ALKYLDIHYDROXYACETONEPHOSPHATE SYNTHASE, PEROXISOMAL"/>
    <property type="match status" value="1"/>
</dbReference>
<dbReference type="Gene3D" id="3.30.465.10">
    <property type="match status" value="1"/>
</dbReference>
<accession>A0A0Q1E3I7</accession>
<feature type="binding site" evidence="7">
    <location>
        <begin position="142"/>
        <end position="148"/>
    </location>
    <ligand>
        <name>FAD</name>
        <dbReference type="ChEBI" id="CHEBI:57692"/>
    </ligand>
</feature>
<feature type="region of interest" description="Disordered" evidence="9">
    <location>
        <begin position="1"/>
        <end position="25"/>
    </location>
</feature>
<feature type="binding site" evidence="7">
    <location>
        <begin position="276"/>
        <end position="282"/>
    </location>
    <ligand>
        <name>FAD</name>
        <dbReference type="ChEBI" id="CHEBI:57692"/>
    </ligand>
</feature>
<dbReference type="SUPFAM" id="SSF56176">
    <property type="entry name" value="FAD-binding/transporter-associated domain-like"/>
    <property type="match status" value="1"/>
</dbReference>
<keyword evidence="2" id="KW-0285">Flavoprotein</keyword>
<dbReference type="InterPro" id="IPR016166">
    <property type="entry name" value="FAD-bd_PCMH"/>
</dbReference>
<dbReference type="STRING" id="1544413.Clow_00302"/>
<proteinExistence type="inferred from homology"/>
<dbReference type="InterPro" id="IPR006094">
    <property type="entry name" value="Oxid_FAD_bind_N"/>
</dbReference>
<dbReference type="Gene3D" id="3.30.70.3450">
    <property type="match status" value="1"/>
</dbReference>
<evidence type="ECO:0000259" key="10">
    <source>
        <dbReference type="PROSITE" id="PS51387"/>
    </source>
</evidence>
<feature type="compositionally biased region" description="Polar residues" evidence="9">
    <location>
        <begin position="1"/>
        <end position="12"/>
    </location>
</feature>
<dbReference type="AlphaFoldDB" id="A0A0Q1E3I7"/>
<dbReference type="Proteomes" id="UP000050488">
    <property type="component" value="Unassembled WGS sequence"/>
</dbReference>
<comment type="cofactor">
    <cofactor evidence="7">
        <name>FAD</name>
        <dbReference type="ChEBI" id="CHEBI:57692"/>
    </cofactor>
</comment>
<dbReference type="InterPro" id="IPR016164">
    <property type="entry name" value="FAD-linked_Oxase-like_C"/>
</dbReference>
<feature type="domain" description="FAD-binding PCMH-type" evidence="10">
    <location>
        <begin position="110"/>
        <end position="292"/>
    </location>
</feature>
<comment type="caution">
    <text evidence="11">The sequence shown here is derived from an EMBL/GenBank/DDBJ whole genome shotgun (WGS) entry which is preliminary data.</text>
</comment>
<dbReference type="InterPro" id="IPR016167">
    <property type="entry name" value="FAD-bd_PCMH_sub1"/>
</dbReference>
<name>A0A0Q1E3I7_9CORY</name>
<feature type="site" description="Important for enzyme activity" evidence="8">
    <location>
        <position position="327"/>
    </location>
</feature>
<evidence type="ECO:0000256" key="8">
    <source>
        <dbReference type="PIRSR" id="PIRSR625650-4"/>
    </source>
</evidence>
<dbReference type="InterPro" id="IPR025650">
    <property type="entry name" value="Alkyl-DHAP_Synthase"/>
</dbReference>
<feature type="binding site" evidence="6">
    <location>
        <position position="405"/>
    </location>
    <ligand>
        <name>substrate</name>
    </ligand>
</feature>
<dbReference type="InterPro" id="IPR036318">
    <property type="entry name" value="FAD-bd_PCMH-like_sf"/>
</dbReference>
<dbReference type="GO" id="GO:0016491">
    <property type="term" value="F:oxidoreductase activity"/>
    <property type="evidence" value="ECO:0007669"/>
    <property type="project" value="UniProtKB-KW"/>
</dbReference>
<keyword evidence="12" id="KW-1185">Reference proteome</keyword>
<dbReference type="Pfam" id="PF02913">
    <property type="entry name" value="FAD-oxidase_C"/>
    <property type="match status" value="1"/>
</dbReference>
<evidence type="ECO:0000256" key="5">
    <source>
        <dbReference type="PIRSR" id="PIRSR625650-1"/>
    </source>
</evidence>
<dbReference type="PATRIC" id="fig|1544413.3.peg.305"/>
<evidence type="ECO:0000256" key="6">
    <source>
        <dbReference type="PIRSR" id="PIRSR625650-2"/>
    </source>
</evidence>
<gene>
    <name evidence="11" type="ORF">Clow_00302</name>
</gene>
<dbReference type="InterPro" id="IPR016169">
    <property type="entry name" value="FAD-bd_PCMH_sub2"/>
</dbReference>
<dbReference type="InterPro" id="IPR016171">
    <property type="entry name" value="Vanillyl_alc_oxidase_C-sub2"/>
</dbReference>
<dbReference type="EMBL" id="LKEV01000001">
    <property type="protein sequence ID" value="KQB87247.1"/>
    <property type="molecule type" value="Genomic_DNA"/>
</dbReference>
<dbReference type="SUPFAM" id="SSF55103">
    <property type="entry name" value="FAD-linked oxidases, C-terminal domain"/>
    <property type="match status" value="1"/>
</dbReference>
<evidence type="ECO:0000256" key="4">
    <source>
        <dbReference type="ARBA" id="ARBA00023002"/>
    </source>
</evidence>
<reference evidence="11 12" key="1">
    <citation type="submission" date="2015-10" db="EMBL/GenBank/DDBJ databases">
        <title>Corynebacteirum lowii and Corynebacterium oculi species nova, derived from human clinical disease and and emended description of Corynebacterium mastiditis.</title>
        <authorList>
            <person name="Bernard K."/>
            <person name="Pacheco A.L."/>
            <person name="Mcdougall C."/>
            <person name="Burtx T."/>
            <person name="Weibe D."/>
            <person name="Tyler S."/>
            <person name="Olson A.B."/>
            <person name="Cnockaert M."/>
            <person name="Eguchi H."/>
            <person name="Kuwahara T."/>
            <person name="Nakayama-Imaohji H."/>
            <person name="Boudewijins M."/>
            <person name="Van Hoecke F."/>
            <person name="Bernier A.-M."/>
            <person name="Vandamme P."/>
        </authorList>
    </citation>
    <scope>NUCLEOTIDE SEQUENCE [LARGE SCALE GENOMIC DNA]</scope>
    <source>
        <strain evidence="11 12">NML 130206</strain>
    </source>
</reference>
<dbReference type="Gene3D" id="1.10.45.10">
    <property type="entry name" value="Vanillyl-alcohol Oxidase, Chain A, domain 4"/>
    <property type="match status" value="1"/>
</dbReference>
<evidence type="ECO:0000313" key="11">
    <source>
        <dbReference type="EMBL" id="KQB87247.1"/>
    </source>
</evidence>
<dbReference type="PROSITE" id="PS51387">
    <property type="entry name" value="FAD_PCMH"/>
    <property type="match status" value="1"/>
</dbReference>
<dbReference type="EC" id="1.-.-.-" evidence="11"/>
<feature type="binding site" evidence="7">
    <location>
        <begin position="224"/>
        <end position="227"/>
    </location>
    <ligand>
        <name>FAD</name>
        <dbReference type="ChEBI" id="CHEBI:57692"/>
    </ligand>
</feature>
<dbReference type="GO" id="GO:0071949">
    <property type="term" value="F:FAD binding"/>
    <property type="evidence" value="ECO:0007669"/>
    <property type="project" value="InterPro"/>
</dbReference>
<sequence length="545" mass="58149">MSTNSPDRTQSAVPLPPMTHSLWGTPEEAKPLSKAVRKLVSTVLGADAEKNNRIPAAEIKLSEVRLSEADLAALAEIVGAQYLSVEHEQRLRRARGKSYPDLLDWRSGRVIDAPDAVVAPGTEEEVEALLRWCTQERVAVVPFGGGTSVVGGVAPKDGGLRAVLSLDLARFDALEDVDEVSLEVTLGAGLSGPHAELKLAEHGLQIGHFPQSFPYASIGGYAATRSSGQNSAGYGRFDEMVRELTVVTPVGITRVGYQAPASAAGPDLRQLFLGSEGTLGVITRVRLRVHPIPQVKRYEAFSFPSFTQGAEAMRHVVQTGTGPTVLRLSDEIESSINLSSTDKIGDSEDADSGCLLLTMYEGTPEHTASRHEETRNLLLSLGGVSRGEGPVRQWEQGRFGAPVLRDGLLDQGAVCETFETATEWSNIGRVKKAVTEAVGEALAASGSSAIIMCHISHVYEGGCSLYFTIIAGQRGDDPARQWWTAKEAACQAMVDNGATITHHHAVGTDHRPWVQPDMGELGATILGSVKATLDPAGILNPGKLF</sequence>
<comment type="similarity">
    <text evidence="1">Belongs to the FAD-binding oxidoreductase/transferase type 4 family.</text>
</comment>
<dbReference type="Pfam" id="PF01565">
    <property type="entry name" value="FAD_binding_4"/>
    <property type="match status" value="1"/>
</dbReference>
<dbReference type="Gene3D" id="3.30.43.10">
    <property type="entry name" value="Uridine Diphospho-n-acetylenolpyruvylglucosamine Reductase, domain 2"/>
    <property type="match status" value="1"/>
</dbReference>
<evidence type="ECO:0000256" key="9">
    <source>
        <dbReference type="SAM" id="MobiDB-lite"/>
    </source>
</evidence>
<protein>
    <submittedName>
        <fullName evidence="11">Putative FAD-linked oxidoreductase</fullName>
        <ecNumber evidence="11">1.-.-.-</ecNumber>
    </submittedName>
</protein>
<dbReference type="InterPro" id="IPR004113">
    <property type="entry name" value="FAD-bd_oxidored_4_C"/>
</dbReference>
<evidence type="ECO:0000256" key="3">
    <source>
        <dbReference type="ARBA" id="ARBA00022827"/>
    </source>
</evidence>